<dbReference type="GeneID" id="24442780"/>
<dbReference type="InParanoid" id="X1W3P6"/>
<sequence>MQARILSLIKQLIQLQLIIDMKNKQFIRVQQYFFQKEYNKYKIIFNYSFIIIAQAIFFLQPEFLVFLFFLKPHFFTHLIYFSSFIHLIFLLFFNLIKNFQPLSALEQSQHFQQLLQTVFKQFKKSRLKDDYFPTKVCLLLLSFLNTL</sequence>
<evidence type="ECO:0000313" key="2">
    <source>
        <dbReference type="EMBL" id="EDK31494.1"/>
    </source>
</evidence>
<organism evidence="2 3">
    <name type="scientific">Tetrahymena thermophila (strain SB210)</name>
    <dbReference type="NCBI Taxonomy" id="312017"/>
    <lineage>
        <taxon>Eukaryota</taxon>
        <taxon>Sar</taxon>
        <taxon>Alveolata</taxon>
        <taxon>Ciliophora</taxon>
        <taxon>Intramacronucleata</taxon>
        <taxon>Oligohymenophorea</taxon>
        <taxon>Hymenostomatida</taxon>
        <taxon>Tetrahymenina</taxon>
        <taxon>Tetrahymenidae</taxon>
        <taxon>Tetrahymena</taxon>
    </lineage>
</organism>
<gene>
    <name evidence="2" type="ORF">TTHERM_00775949</name>
</gene>
<keyword evidence="1 2" id="KW-0812">Transmembrane</keyword>
<feature type="transmembrane region" description="Helical" evidence="1">
    <location>
        <begin position="75"/>
        <end position="96"/>
    </location>
</feature>
<dbReference type="AlphaFoldDB" id="X1W3P6"/>
<keyword evidence="3" id="KW-1185">Reference proteome</keyword>
<feature type="transmembrane region" description="Helical" evidence="1">
    <location>
        <begin position="44"/>
        <end position="69"/>
    </location>
</feature>
<dbReference type="RefSeq" id="XP_001471437.1">
    <property type="nucleotide sequence ID" value="XM_001471387.1"/>
</dbReference>
<dbReference type="Proteomes" id="UP000009168">
    <property type="component" value="Unassembled WGS sequence"/>
</dbReference>
<proteinExistence type="predicted"/>
<keyword evidence="1" id="KW-1133">Transmembrane helix</keyword>
<name>X1W3P6_TETTS</name>
<evidence type="ECO:0000256" key="1">
    <source>
        <dbReference type="SAM" id="Phobius"/>
    </source>
</evidence>
<accession>X1W3P6</accession>
<dbReference type="EMBL" id="GG662606">
    <property type="protein sequence ID" value="EDK31494.1"/>
    <property type="molecule type" value="Genomic_DNA"/>
</dbReference>
<keyword evidence="1" id="KW-0472">Membrane</keyword>
<evidence type="ECO:0000313" key="3">
    <source>
        <dbReference type="Proteomes" id="UP000009168"/>
    </source>
</evidence>
<protein>
    <submittedName>
        <fullName evidence="2">Transmembrane protein, putative</fullName>
    </submittedName>
</protein>
<reference evidence="3" key="1">
    <citation type="journal article" date="2006" name="PLoS Biol.">
        <title>Macronuclear genome sequence of the ciliate Tetrahymena thermophila, a model eukaryote.</title>
        <authorList>
            <person name="Eisen J.A."/>
            <person name="Coyne R.S."/>
            <person name="Wu M."/>
            <person name="Wu D."/>
            <person name="Thiagarajan M."/>
            <person name="Wortman J.R."/>
            <person name="Badger J.H."/>
            <person name="Ren Q."/>
            <person name="Amedeo P."/>
            <person name="Jones K.M."/>
            <person name="Tallon L.J."/>
            <person name="Delcher A.L."/>
            <person name="Salzberg S.L."/>
            <person name="Silva J.C."/>
            <person name="Haas B.J."/>
            <person name="Majoros W.H."/>
            <person name="Farzad M."/>
            <person name="Carlton J.M."/>
            <person name="Smith R.K. Jr."/>
            <person name="Garg J."/>
            <person name="Pearlman R.E."/>
            <person name="Karrer K.M."/>
            <person name="Sun L."/>
            <person name="Manning G."/>
            <person name="Elde N.C."/>
            <person name="Turkewitz A.P."/>
            <person name="Asai D.J."/>
            <person name="Wilkes D.E."/>
            <person name="Wang Y."/>
            <person name="Cai H."/>
            <person name="Collins K."/>
            <person name="Stewart B.A."/>
            <person name="Lee S.R."/>
            <person name="Wilamowska K."/>
            <person name="Weinberg Z."/>
            <person name="Ruzzo W.L."/>
            <person name="Wloga D."/>
            <person name="Gaertig J."/>
            <person name="Frankel J."/>
            <person name="Tsao C.-C."/>
            <person name="Gorovsky M.A."/>
            <person name="Keeling P.J."/>
            <person name="Waller R.F."/>
            <person name="Patron N.J."/>
            <person name="Cherry J.M."/>
            <person name="Stover N.A."/>
            <person name="Krieger C.J."/>
            <person name="del Toro C."/>
            <person name="Ryder H.F."/>
            <person name="Williamson S.C."/>
            <person name="Barbeau R.A."/>
            <person name="Hamilton E.P."/>
            <person name="Orias E."/>
        </authorList>
    </citation>
    <scope>NUCLEOTIDE SEQUENCE [LARGE SCALE GENOMIC DNA]</scope>
    <source>
        <strain evidence="3">SB210</strain>
    </source>
</reference>
<dbReference type="KEGG" id="tet:TTHERM_00775949"/>